<dbReference type="InterPro" id="IPR058355">
    <property type="entry name" value="DUF8042"/>
</dbReference>
<dbReference type="AlphaFoldDB" id="A0A2X2W5K9"/>
<gene>
    <name evidence="2" type="ORF">NCTC13028_02114</name>
</gene>
<dbReference type="RefSeq" id="WP_111921714.1">
    <property type="nucleotide sequence ID" value="NZ_UAWC01000025.1"/>
</dbReference>
<dbReference type="EMBL" id="UAWC01000025">
    <property type="protein sequence ID" value="SQB35714.1"/>
    <property type="molecule type" value="Genomic_DNA"/>
</dbReference>
<evidence type="ECO:0000259" key="1">
    <source>
        <dbReference type="Pfam" id="PF26154"/>
    </source>
</evidence>
<dbReference type="Proteomes" id="UP000250223">
    <property type="component" value="Unassembled WGS sequence"/>
</dbReference>
<protein>
    <recommendedName>
        <fullName evidence="1">DUF8042 domain-containing protein</fullName>
    </recommendedName>
</protein>
<dbReference type="Pfam" id="PF26154">
    <property type="entry name" value="DUF8042"/>
    <property type="match status" value="1"/>
</dbReference>
<proteinExistence type="predicted"/>
<evidence type="ECO:0000313" key="3">
    <source>
        <dbReference type="Proteomes" id="UP000250223"/>
    </source>
</evidence>
<sequence>MGHYEEEHIEIIKYLVDTSKTLIKAVDYIERNLYGFKTREILEILEEGIESMKACKRSLKVLPKGKGIKNQMNSTEAILNLFIKLRHNFYEGDVEKCSDIVEKHLEPKVNGWKSNLENNFKSYTIN</sequence>
<organism evidence="2 3">
    <name type="scientific">Clostridium cochlearium</name>
    <dbReference type="NCBI Taxonomy" id="1494"/>
    <lineage>
        <taxon>Bacteria</taxon>
        <taxon>Bacillati</taxon>
        <taxon>Bacillota</taxon>
        <taxon>Clostridia</taxon>
        <taxon>Eubacteriales</taxon>
        <taxon>Clostridiaceae</taxon>
        <taxon>Clostridium</taxon>
    </lineage>
</organism>
<evidence type="ECO:0000313" key="2">
    <source>
        <dbReference type="EMBL" id="SQB35714.1"/>
    </source>
</evidence>
<reference evidence="2 3" key="1">
    <citation type="submission" date="2018-06" db="EMBL/GenBank/DDBJ databases">
        <authorList>
            <consortium name="Pathogen Informatics"/>
            <person name="Doyle S."/>
        </authorList>
    </citation>
    <scope>NUCLEOTIDE SEQUENCE [LARGE SCALE GENOMIC DNA]</scope>
    <source>
        <strain evidence="2 3">NCTC13028</strain>
    </source>
</reference>
<name>A0A2X2W5K9_CLOCO</name>
<accession>A0A2X2W5K9</accession>
<feature type="domain" description="DUF8042" evidence="1">
    <location>
        <begin position="6"/>
        <end position="121"/>
    </location>
</feature>